<dbReference type="STRING" id="68895.RR42_s2689"/>
<comment type="similarity">
    <text evidence="5">Belongs to the DAPG/phloretin hydrolase family.</text>
</comment>
<feature type="domain" description="DAPG hydrolase PhiG" evidence="6">
    <location>
        <begin position="2"/>
        <end position="214"/>
    </location>
</feature>
<evidence type="ECO:0000259" key="6">
    <source>
        <dbReference type="Pfam" id="PF18089"/>
    </source>
</evidence>
<keyword evidence="8" id="KW-1185">Reference proteome</keyword>
<organism evidence="7 8">
    <name type="scientific">Cupriavidus basilensis</name>
    <dbReference type="NCBI Taxonomy" id="68895"/>
    <lineage>
        <taxon>Bacteria</taxon>
        <taxon>Pseudomonadati</taxon>
        <taxon>Pseudomonadota</taxon>
        <taxon>Betaproteobacteria</taxon>
        <taxon>Burkholderiales</taxon>
        <taxon>Burkholderiaceae</taxon>
        <taxon>Cupriavidus</taxon>
    </lineage>
</organism>
<name>A0A0C4YUJ7_9BURK</name>
<keyword evidence="3" id="KW-0378">Hydrolase</keyword>
<evidence type="ECO:0000313" key="7">
    <source>
        <dbReference type="EMBL" id="AJG24271.1"/>
    </source>
</evidence>
<dbReference type="GO" id="GO:0016787">
    <property type="term" value="F:hydrolase activity"/>
    <property type="evidence" value="ECO:0007669"/>
    <property type="project" value="UniProtKB-KW"/>
</dbReference>
<evidence type="ECO:0000313" key="8">
    <source>
        <dbReference type="Proteomes" id="UP000031843"/>
    </source>
</evidence>
<dbReference type="GO" id="GO:0046872">
    <property type="term" value="F:metal ion binding"/>
    <property type="evidence" value="ECO:0007669"/>
    <property type="project" value="UniProtKB-KW"/>
</dbReference>
<dbReference type="InterPro" id="IPR041526">
    <property type="entry name" value="DAPG_hydrolase"/>
</dbReference>
<proteinExistence type="inferred from homology"/>
<dbReference type="RefSeq" id="WP_043356340.1">
    <property type="nucleotide sequence ID" value="NZ_CP010537.1"/>
</dbReference>
<dbReference type="OrthoDB" id="2052122at2"/>
<evidence type="ECO:0000256" key="3">
    <source>
        <dbReference type="ARBA" id="ARBA00022801"/>
    </source>
</evidence>
<gene>
    <name evidence="7" type="ORF">RR42_s2689</name>
</gene>
<evidence type="ECO:0000256" key="5">
    <source>
        <dbReference type="ARBA" id="ARBA00023459"/>
    </source>
</evidence>
<dbReference type="KEGG" id="cbw:RR42_s2689"/>
<dbReference type="EMBL" id="CP010537">
    <property type="protein sequence ID" value="AJG24271.1"/>
    <property type="molecule type" value="Genomic_DNA"/>
</dbReference>
<protein>
    <recommendedName>
        <fullName evidence="6">DAPG hydrolase PhiG domain-containing protein</fullName>
    </recommendedName>
</protein>
<dbReference type="Pfam" id="PF18089">
    <property type="entry name" value="DAPG_hydrolase"/>
    <property type="match status" value="1"/>
</dbReference>
<evidence type="ECO:0000256" key="2">
    <source>
        <dbReference type="ARBA" id="ARBA00022723"/>
    </source>
</evidence>
<keyword evidence="2" id="KW-0479">Metal-binding</keyword>
<reference evidence="7 8" key="1">
    <citation type="journal article" date="2015" name="Genome Announc.">
        <title>Complete Genome Sequence of Cupriavidus basilensis 4G11, Isolated from the Oak Ridge Field Research Center Site.</title>
        <authorList>
            <person name="Ray J."/>
            <person name="Waters R.J."/>
            <person name="Skerker J.M."/>
            <person name="Kuehl J.V."/>
            <person name="Price M.N."/>
            <person name="Huang J."/>
            <person name="Chakraborty R."/>
            <person name="Arkin A.P."/>
            <person name="Deutschbauer A."/>
        </authorList>
    </citation>
    <scope>NUCLEOTIDE SEQUENCE [LARGE SCALE GENOMIC DNA]</scope>
    <source>
        <strain evidence="7">4G11</strain>
    </source>
</reference>
<evidence type="ECO:0000256" key="4">
    <source>
        <dbReference type="ARBA" id="ARBA00022833"/>
    </source>
</evidence>
<accession>A0A0C4YUJ7</accession>
<dbReference type="AlphaFoldDB" id="A0A0C4YUJ7"/>
<comment type="cofactor">
    <cofactor evidence="1">
        <name>Zn(2+)</name>
        <dbReference type="ChEBI" id="CHEBI:29105"/>
    </cofactor>
</comment>
<dbReference type="Proteomes" id="UP000031843">
    <property type="component" value="Chromosome secondary"/>
</dbReference>
<evidence type="ECO:0000256" key="1">
    <source>
        <dbReference type="ARBA" id="ARBA00001947"/>
    </source>
</evidence>
<keyword evidence="4" id="KW-0862">Zinc</keyword>
<sequence>MDLSEAHALLDPAPLALETGYERLASGVLHVACRTELHGCTGEMFEWWFRFRPNTQQYIWWHPADHVSSAWAEAQDGTHIGSIHLVEEHFSGSPAEKLAIQFRHPHEYFDAAAYDEARDRGAISAAVCGRVGMGDAPARTGSGEILGGRLLHMGRDTPSGMALRSHFYLGEDMPAQGHGAEEIKAAFPDAFGQALLMHCYNEFTFLSRFLPSLYIAEHRDSVKVRLPW</sequence>